<feature type="transmembrane region" description="Helical" evidence="7">
    <location>
        <begin position="218"/>
        <end position="237"/>
    </location>
</feature>
<accession>A0ABP9EFJ1</accession>
<evidence type="ECO:0000256" key="6">
    <source>
        <dbReference type="SAM" id="MobiDB-lite"/>
    </source>
</evidence>
<feature type="transmembrane region" description="Helical" evidence="7">
    <location>
        <begin position="151"/>
        <end position="172"/>
    </location>
</feature>
<evidence type="ECO:0000256" key="2">
    <source>
        <dbReference type="ARBA" id="ARBA00022475"/>
    </source>
</evidence>
<name>A0ABP9EFJ1_9PSEU</name>
<feature type="transmembrane region" description="Helical" evidence="7">
    <location>
        <begin position="99"/>
        <end position="121"/>
    </location>
</feature>
<organism evidence="8 9">
    <name type="scientific">Actinomycetospora straminea</name>
    <dbReference type="NCBI Taxonomy" id="663607"/>
    <lineage>
        <taxon>Bacteria</taxon>
        <taxon>Bacillati</taxon>
        <taxon>Actinomycetota</taxon>
        <taxon>Actinomycetes</taxon>
        <taxon>Pseudonocardiales</taxon>
        <taxon>Pseudonocardiaceae</taxon>
        <taxon>Actinomycetospora</taxon>
    </lineage>
</organism>
<evidence type="ECO:0000256" key="3">
    <source>
        <dbReference type="ARBA" id="ARBA00022692"/>
    </source>
</evidence>
<dbReference type="Proteomes" id="UP001500457">
    <property type="component" value="Unassembled WGS sequence"/>
</dbReference>
<keyword evidence="2" id="KW-1003">Cell membrane</keyword>
<dbReference type="EMBL" id="BAABHQ010000006">
    <property type="protein sequence ID" value="GAA4875374.1"/>
    <property type="molecule type" value="Genomic_DNA"/>
</dbReference>
<feature type="transmembrane region" description="Helical" evidence="7">
    <location>
        <begin position="70"/>
        <end position="93"/>
    </location>
</feature>
<dbReference type="PIRSF" id="PIRSF006324">
    <property type="entry name" value="LeuE"/>
    <property type="match status" value="1"/>
</dbReference>
<dbReference type="Pfam" id="PF01810">
    <property type="entry name" value="LysE"/>
    <property type="match status" value="1"/>
</dbReference>
<evidence type="ECO:0000256" key="1">
    <source>
        <dbReference type="ARBA" id="ARBA00004651"/>
    </source>
</evidence>
<evidence type="ECO:0000256" key="7">
    <source>
        <dbReference type="SAM" id="Phobius"/>
    </source>
</evidence>
<dbReference type="InterPro" id="IPR001123">
    <property type="entry name" value="LeuE-type"/>
</dbReference>
<evidence type="ECO:0000256" key="5">
    <source>
        <dbReference type="ARBA" id="ARBA00023136"/>
    </source>
</evidence>
<reference evidence="9" key="1">
    <citation type="journal article" date="2019" name="Int. J. Syst. Evol. Microbiol.">
        <title>The Global Catalogue of Microorganisms (GCM) 10K type strain sequencing project: providing services to taxonomists for standard genome sequencing and annotation.</title>
        <authorList>
            <consortium name="The Broad Institute Genomics Platform"/>
            <consortium name="The Broad Institute Genome Sequencing Center for Infectious Disease"/>
            <person name="Wu L."/>
            <person name="Ma J."/>
        </authorList>
    </citation>
    <scope>NUCLEOTIDE SEQUENCE [LARGE SCALE GENOMIC DNA]</scope>
    <source>
        <strain evidence="9">JCM 17983</strain>
    </source>
</reference>
<evidence type="ECO:0000313" key="8">
    <source>
        <dbReference type="EMBL" id="GAA4875374.1"/>
    </source>
</evidence>
<keyword evidence="9" id="KW-1185">Reference proteome</keyword>
<evidence type="ECO:0000256" key="4">
    <source>
        <dbReference type="ARBA" id="ARBA00022989"/>
    </source>
</evidence>
<gene>
    <name evidence="8" type="ORF">GCM10023203_26900</name>
</gene>
<comment type="caution">
    <text evidence="8">The sequence shown here is derived from an EMBL/GenBank/DDBJ whole genome shotgun (WGS) entry which is preliminary data.</text>
</comment>
<keyword evidence="4 7" id="KW-1133">Transmembrane helix</keyword>
<keyword evidence="5 7" id="KW-0472">Membrane</keyword>
<dbReference type="PANTHER" id="PTHR30086">
    <property type="entry name" value="ARGININE EXPORTER PROTEIN ARGO"/>
    <property type="match status" value="1"/>
</dbReference>
<proteinExistence type="predicted"/>
<feature type="region of interest" description="Disordered" evidence="6">
    <location>
        <begin position="1"/>
        <end position="20"/>
    </location>
</feature>
<evidence type="ECO:0000313" key="9">
    <source>
        <dbReference type="Proteomes" id="UP001500457"/>
    </source>
</evidence>
<dbReference type="PANTHER" id="PTHR30086:SF20">
    <property type="entry name" value="ARGININE EXPORTER PROTEIN ARGO-RELATED"/>
    <property type="match status" value="1"/>
</dbReference>
<feature type="transmembrane region" description="Helical" evidence="7">
    <location>
        <begin position="178"/>
        <end position="197"/>
    </location>
</feature>
<feature type="transmembrane region" description="Helical" evidence="7">
    <location>
        <begin position="36"/>
        <end position="58"/>
    </location>
</feature>
<keyword evidence="3 7" id="KW-0812">Transmembrane</keyword>
<protein>
    <submittedName>
        <fullName evidence="8">LysE family translocator</fullName>
    </submittedName>
</protein>
<sequence>MLEHSFLLTSPEGTGSGNRLDRAARGGEAAAVPDRLLAFVVACVIVIVIPGPSVVFAVGRALAAGRRRALCSVLGNALGIGLQVLAVGVGLGAVIERSALAFTVVKFAGAAYLVVLGVGAIRHRHGTAAALATPGAVRALPGWWRSTLDGLVVGLLNPKSALFLVAFLPQFVDPAQPALPQIVVLGVVMTSIGLTFDSAWALGAGTARAWFARSPRRLSVLGGAGGVAMIGLGAGLATTSRAA</sequence>
<comment type="subcellular location">
    <subcellularLocation>
        <location evidence="1">Cell membrane</location>
        <topology evidence="1">Multi-pass membrane protein</topology>
    </subcellularLocation>
</comment>